<keyword evidence="7" id="KW-1185">Reference proteome</keyword>
<dbReference type="InterPro" id="IPR007527">
    <property type="entry name" value="Znf_SWIM"/>
</dbReference>
<name>A0AAV5JKI1_9ROSI</name>
<dbReference type="EMBL" id="BPVZ01000038">
    <property type="protein sequence ID" value="GKV13281.1"/>
    <property type="molecule type" value="Genomic_DNA"/>
</dbReference>
<evidence type="ECO:0000256" key="2">
    <source>
        <dbReference type="ARBA" id="ARBA00022771"/>
    </source>
</evidence>
<dbReference type="PANTHER" id="PTHR31973">
    <property type="entry name" value="POLYPROTEIN, PUTATIVE-RELATED"/>
    <property type="match status" value="1"/>
</dbReference>
<dbReference type="Proteomes" id="UP001054252">
    <property type="component" value="Unassembled WGS sequence"/>
</dbReference>
<evidence type="ECO:0000313" key="6">
    <source>
        <dbReference type="EMBL" id="GKV13281.1"/>
    </source>
</evidence>
<evidence type="ECO:0000256" key="4">
    <source>
        <dbReference type="PROSITE-ProRule" id="PRU00325"/>
    </source>
</evidence>
<dbReference type="GO" id="GO:0008270">
    <property type="term" value="F:zinc ion binding"/>
    <property type="evidence" value="ECO:0007669"/>
    <property type="project" value="UniProtKB-KW"/>
</dbReference>
<proteinExistence type="predicted"/>
<evidence type="ECO:0000256" key="3">
    <source>
        <dbReference type="ARBA" id="ARBA00022833"/>
    </source>
</evidence>
<evidence type="ECO:0000313" key="7">
    <source>
        <dbReference type="Proteomes" id="UP001054252"/>
    </source>
</evidence>
<dbReference type="Pfam" id="PF04434">
    <property type="entry name" value="SWIM"/>
    <property type="match status" value="1"/>
</dbReference>
<dbReference type="AlphaFoldDB" id="A0AAV5JKI1"/>
<sequence>MELSFMHILIVASRRALRQKLKKCICSGKKVTEYVLKLLNEVVCARIGLDYNAPLEKLSSYNENLGKWVVENQPEHWVLSKFPYPQWDLLTSNNLESTIPCIKLENYHTVLSFITKHREKLAKKLWASKAAISSWIKGVGLTVEQKLMENIARSQEMQVLAYSDQSAKVGTVNGDHFVNLASEECTCAAWQMFGIPCPHAAAVIQYLRGNIYNFVAEWYGRSKQELI</sequence>
<evidence type="ECO:0000259" key="5">
    <source>
        <dbReference type="PROSITE" id="PS50966"/>
    </source>
</evidence>
<gene>
    <name evidence="6" type="ORF">SLEP1_g24311</name>
</gene>
<protein>
    <recommendedName>
        <fullName evidence="5">SWIM-type domain-containing protein</fullName>
    </recommendedName>
</protein>
<keyword evidence="2 4" id="KW-0863">Zinc-finger</keyword>
<accession>A0AAV5JKI1</accession>
<reference evidence="6 7" key="1">
    <citation type="journal article" date="2021" name="Commun. Biol.">
        <title>The genome of Shorea leprosula (Dipterocarpaceae) highlights the ecological relevance of drought in aseasonal tropical rainforests.</title>
        <authorList>
            <person name="Ng K.K.S."/>
            <person name="Kobayashi M.J."/>
            <person name="Fawcett J.A."/>
            <person name="Hatakeyama M."/>
            <person name="Paape T."/>
            <person name="Ng C.H."/>
            <person name="Ang C.C."/>
            <person name="Tnah L.H."/>
            <person name="Lee C.T."/>
            <person name="Nishiyama T."/>
            <person name="Sese J."/>
            <person name="O'Brien M.J."/>
            <person name="Copetti D."/>
            <person name="Mohd Noor M.I."/>
            <person name="Ong R.C."/>
            <person name="Putra M."/>
            <person name="Sireger I.Z."/>
            <person name="Indrioko S."/>
            <person name="Kosugi Y."/>
            <person name="Izuno A."/>
            <person name="Isagi Y."/>
            <person name="Lee S.L."/>
            <person name="Shimizu K.K."/>
        </authorList>
    </citation>
    <scope>NUCLEOTIDE SEQUENCE [LARGE SCALE GENOMIC DNA]</scope>
    <source>
        <strain evidence="6">214</strain>
    </source>
</reference>
<organism evidence="6 7">
    <name type="scientific">Rubroshorea leprosula</name>
    <dbReference type="NCBI Taxonomy" id="152421"/>
    <lineage>
        <taxon>Eukaryota</taxon>
        <taxon>Viridiplantae</taxon>
        <taxon>Streptophyta</taxon>
        <taxon>Embryophyta</taxon>
        <taxon>Tracheophyta</taxon>
        <taxon>Spermatophyta</taxon>
        <taxon>Magnoliopsida</taxon>
        <taxon>eudicotyledons</taxon>
        <taxon>Gunneridae</taxon>
        <taxon>Pentapetalae</taxon>
        <taxon>rosids</taxon>
        <taxon>malvids</taxon>
        <taxon>Malvales</taxon>
        <taxon>Dipterocarpaceae</taxon>
        <taxon>Rubroshorea</taxon>
    </lineage>
</organism>
<dbReference type="PROSITE" id="PS50966">
    <property type="entry name" value="ZF_SWIM"/>
    <property type="match status" value="1"/>
</dbReference>
<dbReference type="PANTHER" id="PTHR31973:SF187">
    <property type="entry name" value="MUTATOR TRANSPOSASE MUDRA PROTEIN"/>
    <property type="match status" value="1"/>
</dbReference>
<comment type="caution">
    <text evidence="6">The sequence shown here is derived from an EMBL/GenBank/DDBJ whole genome shotgun (WGS) entry which is preliminary data.</text>
</comment>
<dbReference type="InterPro" id="IPR006564">
    <property type="entry name" value="Znf_PMZ"/>
</dbReference>
<keyword evidence="3" id="KW-0862">Zinc</keyword>
<feature type="domain" description="SWIM-type" evidence="5">
    <location>
        <begin position="176"/>
        <end position="208"/>
    </location>
</feature>
<keyword evidence="1" id="KW-0479">Metal-binding</keyword>
<dbReference type="SMART" id="SM00575">
    <property type="entry name" value="ZnF_PMZ"/>
    <property type="match status" value="1"/>
</dbReference>
<evidence type="ECO:0000256" key="1">
    <source>
        <dbReference type="ARBA" id="ARBA00022723"/>
    </source>
</evidence>